<keyword evidence="3" id="KW-0963">Cytoplasm</keyword>
<proteinExistence type="inferred from homology"/>
<dbReference type="InterPro" id="IPR040457">
    <property type="entry name" value="GCP_C"/>
</dbReference>
<comment type="subcellular location">
    <subcellularLocation>
        <location evidence="1">Cytoplasm</location>
        <location evidence="1">Cytoskeleton</location>
    </subcellularLocation>
</comment>
<evidence type="ECO:0000256" key="3">
    <source>
        <dbReference type="ARBA" id="ARBA00022490"/>
    </source>
</evidence>
<dbReference type="Pfam" id="PF04130">
    <property type="entry name" value="GCP_C_terminal"/>
    <property type="match status" value="1"/>
</dbReference>
<evidence type="ECO:0000256" key="6">
    <source>
        <dbReference type="SAM" id="MobiDB-lite"/>
    </source>
</evidence>
<gene>
    <name evidence="8" type="ORF">Q9L58_001667</name>
</gene>
<comment type="caution">
    <text evidence="8">The sequence shown here is derived from an EMBL/GenBank/DDBJ whole genome shotgun (WGS) entry which is preliminary data.</text>
</comment>
<evidence type="ECO:0000256" key="2">
    <source>
        <dbReference type="ARBA" id="ARBA00010337"/>
    </source>
</evidence>
<sequence length="170" mass="18641">MRAEMATAVDVDGIIAVHNDYISRIKDQCLLGPKLTPIHQTITTLLDLTTTLSDLHPSRTTHTHNAGDQSMRDTPATAPRRRRRGSDSDDSDDDDLDVDEGKDENEDDDEELDVQQEVYGRRLAAASAKFNALLDFVKAGLRGVARAGVMPHLETLAEGLDGVGWEGRYG</sequence>
<reference evidence="8 9" key="1">
    <citation type="submission" date="2024-02" db="EMBL/GenBank/DDBJ databases">
        <title>Discinaceae phylogenomics.</title>
        <authorList>
            <person name="Dirks A.C."/>
            <person name="James T.Y."/>
        </authorList>
    </citation>
    <scope>NUCLEOTIDE SEQUENCE [LARGE SCALE GENOMIC DNA]</scope>
    <source>
        <strain evidence="8 9">ACD0624</strain>
    </source>
</reference>
<keyword evidence="9" id="KW-1185">Reference proteome</keyword>
<feature type="region of interest" description="Disordered" evidence="6">
    <location>
        <begin position="55"/>
        <end position="113"/>
    </location>
</feature>
<evidence type="ECO:0000256" key="5">
    <source>
        <dbReference type="ARBA" id="ARBA00023212"/>
    </source>
</evidence>
<dbReference type="EMBL" id="JBBBZM010000013">
    <property type="protein sequence ID" value="KAL0639208.1"/>
    <property type="molecule type" value="Genomic_DNA"/>
</dbReference>
<keyword evidence="4" id="KW-0493">Microtubule</keyword>
<organism evidence="8 9">
    <name type="scientific">Discina gigas</name>
    <dbReference type="NCBI Taxonomy" id="1032678"/>
    <lineage>
        <taxon>Eukaryota</taxon>
        <taxon>Fungi</taxon>
        <taxon>Dikarya</taxon>
        <taxon>Ascomycota</taxon>
        <taxon>Pezizomycotina</taxon>
        <taxon>Pezizomycetes</taxon>
        <taxon>Pezizales</taxon>
        <taxon>Discinaceae</taxon>
        <taxon>Discina</taxon>
    </lineage>
</organism>
<dbReference type="Proteomes" id="UP001447188">
    <property type="component" value="Unassembled WGS sequence"/>
</dbReference>
<dbReference type="Gene3D" id="1.20.120.1900">
    <property type="entry name" value="Gamma-tubulin complex, C-terminal domain"/>
    <property type="match status" value="1"/>
</dbReference>
<evidence type="ECO:0000256" key="4">
    <source>
        <dbReference type="ARBA" id="ARBA00022701"/>
    </source>
</evidence>
<name>A0ABR3GTE9_9PEZI</name>
<evidence type="ECO:0000256" key="1">
    <source>
        <dbReference type="ARBA" id="ARBA00004245"/>
    </source>
</evidence>
<evidence type="ECO:0000259" key="7">
    <source>
        <dbReference type="Pfam" id="PF04130"/>
    </source>
</evidence>
<dbReference type="InterPro" id="IPR042241">
    <property type="entry name" value="GCP_C_sf"/>
</dbReference>
<feature type="compositionally biased region" description="Polar residues" evidence="6">
    <location>
        <begin position="58"/>
        <end position="68"/>
    </location>
</feature>
<protein>
    <recommendedName>
        <fullName evidence="7">Gamma tubulin complex component C-terminal domain-containing protein</fullName>
    </recommendedName>
</protein>
<evidence type="ECO:0000313" key="9">
    <source>
        <dbReference type="Proteomes" id="UP001447188"/>
    </source>
</evidence>
<keyword evidence="5" id="KW-0206">Cytoskeleton</keyword>
<evidence type="ECO:0000313" key="8">
    <source>
        <dbReference type="EMBL" id="KAL0639208.1"/>
    </source>
</evidence>
<accession>A0ABR3GTE9</accession>
<comment type="similarity">
    <text evidence="2">Belongs to the TUBGCP family.</text>
</comment>
<feature type="domain" description="Gamma tubulin complex component C-terminal" evidence="7">
    <location>
        <begin position="4"/>
        <end position="161"/>
    </location>
</feature>
<feature type="compositionally biased region" description="Acidic residues" evidence="6">
    <location>
        <begin position="88"/>
        <end position="113"/>
    </location>
</feature>